<evidence type="ECO:0000259" key="2">
    <source>
        <dbReference type="PROSITE" id="PS00036"/>
    </source>
</evidence>
<evidence type="ECO:0000313" key="4">
    <source>
        <dbReference type="Proteomes" id="UP000218231"/>
    </source>
</evidence>
<comment type="caution">
    <text evidence="3">The sequence shown here is derived from an EMBL/GenBank/DDBJ whole genome shotgun (WGS) entry which is preliminary data.</text>
</comment>
<feature type="non-terminal residue" evidence="3">
    <location>
        <position position="176"/>
    </location>
</feature>
<sequence length="176" mass="19547">MMGRPVYSRDSSSPDNDSSFSKKEKNRLAAARFRNKQKSQIQDYKSLCEQQEKEILQLKTELKISAERVTELQRMLDIAMAYRSIPVALSFSQTTPQQSTASQSTVTSASELAQALAQAQIQAQVQAQTQVLSTPLNQDISNSQIRSFNDSLDWQNTPGSTTFEESICSVLSNAST</sequence>
<dbReference type="InterPro" id="IPR004827">
    <property type="entry name" value="bZIP"/>
</dbReference>
<dbReference type="PROSITE" id="PS00036">
    <property type="entry name" value="BZIP_BASIC"/>
    <property type="match status" value="1"/>
</dbReference>
<feature type="domain" description="BZIP" evidence="2">
    <location>
        <begin position="22"/>
        <end position="36"/>
    </location>
</feature>
<dbReference type="GO" id="GO:0003700">
    <property type="term" value="F:DNA-binding transcription factor activity"/>
    <property type="evidence" value="ECO:0007669"/>
    <property type="project" value="InterPro"/>
</dbReference>
<feature type="region of interest" description="Disordered" evidence="1">
    <location>
        <begin position="1"/>
        <end position="40"/>
    </location>
</feature>
<reference evidence="3 4" key="1">
    <citation type="journal article" date="2017" name="Curr. Biol.">
        <title>Genome architecture and evolution of a unichromosomal asexual nematode.</title>
        <authorList>
            <person name="Fradin H."/>
            <person name="Zegar C."/>
            <person name="Gutwein M."/>
            <person name="Lucas J."/>
            <person name="Kovtun M."/>
            <person name="Corcoran D."/>
            <person name="Baugh L.R."/>
            <person name="Kiontke K."/>
            <person name="Gunsalus K."/>
            <person name="Fitch D.H."/>
            <person name="Piano F."/>
        </authorList>
    </citation>
    <scope>NUCLEOTIDE SEQUENCE [LARGE SCALE GENOMIC DNA]</scope>
    <source>
        <strain evidence="3">PF1309</strain>
    </source>
</reference>
<evidence type="ECO:0000313" key="3">
    <source>
        <dbReference type="EMBL" id="PAV79142.1"/>
    </source>
</evidence>
<dbReference type="Pfam" id="PF07716">
    <property type="entry name" value="bZIP_2"/>
    <property type="match status" value="1"/>
</dbReference>
<protein>
    <recommendedName>
        <fullName evidence="2">BZIP domain-containing protein</fullName>
    </recommendedName>
</protein>
<accession>A0A2A2KZ20</accession>
<evidence type="ECO:0000256" key="1">
    <source>
        <dbReference type="SAM" id="MobiDB-lite"/>
    </source>
</evidence>
<organism evidence="3 4">
    <name type="scientific">Diploscapter pachys</name>
    <dbReference type="NCBI Taxonomy" id="2018661"/>
    <lineage>
        <taxon>Eukaryota</taxon>
        <taxon>Metazoa</taxon>
        <taxon>Ecdysozoa</taxon>
        <taxon>Nematoda</taxon>
        <taxon>Chromadorea</taxon>
        <taxon>Rhabditida</taxon>
        <taxon>Rhabditina</taxon>
        <taxon>Rhabditomorpha</taxon>
        <taxon>Rhabditoidea</taxon>
        <taxon>Rhabditidae</taxon>
        <taxon>Diploscapter</taxon>
    </lineage>
</organism>
<dbReference type="CDD" id="cd14686">
    <property type="entry name" value="bZIP"/>
    <property type="match status" value="1"/>
</dbReference>
<dbReference type="InterPro" id="IPR046347">
    <property type="entry name" value="bZIP_sf"/>
</dbReference>
<keyword evidence="4" id="KW-1185">Reference proteome</keyword>
<name>A0A2A2KZ20_9BILA</name>
<proteinExistence type="predicted"/>
<dbReference type="AlphaFoldDB" id="A0A2A2KZ20"/>
<feature type="compositionally biased region" description="Low complexity" evidence="1">
    <location>
        <begin position="8"/>
        <end position="19"/>
    </location>
</feature>
<dbReference type="EMBL" id="LIAE01007466">
    <property type="protein sequence ID" value="PAV79142.1"/>
    <property type="molecule type" value="Genomic_DNA"/>
</dbReference>
<dbReference type="Gene3D" id="1.20.5.170">
    <property type="match status" value="1"/>
</dbReference>
<dbReference type="SUPFAM" id="SSF57959">
    <property type="entry name" value="Leucine zipper domain"/>
    <property type="match status" value="1"/>
</dbReference>
<gene>
    <name evidence="3" type="ORF">WR25_03216</name>
</gene>
<dbReference type="Proteomes" id="UP000218231">
    <property type="component" value="Unassembled WGS sequence"/>
</dbReference>